<gene>
    <name evidence="2" type="ORF">PRIO_3171</name>
</gene>
<reference evidence="3" key="1">
    <citation type="submission" date="2015-03" db="EMBL/GenBank/DDBJ databases">
        <authorList>
            <person name="Wibberg D."/>
        </authorList>
    </citation>
    <scope>NUCLEOTIDE SEQUENCE [LARGE SCALE GENOMIC DNA]</scope>
</reference>
<evidence type="ECO:0000313" key="2">
    <source>
        <dbReference type="EMBL" id="CQR55574.1"/>
    </source>
</evidence>
<proteinExistence type="predicted"/>
<evidence type="ECO:0000313" key="3">
    <source>
        <dbReference type="Proteomes" id="UP000033163"/>
    </source>
</evidence>
<name>A0A0E4CWS0_9BACL</name>
<dbReference type="STRING" id="483937.AMQ84_28750"/>
<organism evidence="2 3">
    <name type="scientific">Paenibacillus riograndensis SBR5</name>
    <dbReference type="NCBI Taxonomy" id="1073571"/>
    <lineage>
        <taxon>Bacteria</taxon>
        <taxon>Bacillati</taxon>
        <taxon>Bacillota</taxon>
        <taxon>Bacilli</taxon>
        <taxon>Bacillales</taxon>
        <taxon>Paenibacillaceae</taxon>
        <taxon>Paenibacillus</taxon>
        <taxon>Paenibacillus sonchi group</taxon>
    </lineage>
</organism>
<dbReference type="AlphaFoldDB" id="A0A0E4CWS0"/>
<dbReference type="HOGENOM" id="CLU_096125_0_0_9"/>
<dbReference type="InterPro" id="IPR018656">
    <property type="entry name" value="DUF2087"/>
</dbReference>
<dbReference type="PATRIC" id="fig|1073571.4.peg.3387"/>
<sequence length="269" mass="30736">MMNWVMTLADGNESISISEKFWNASISELKQGYRFEMREHSGFYTCLVCGEEFEKGLIYKEDSRYYEAGKYAALHVEQVHGGMFKWLLGLDKKLTGLTELQKGLLNAFRHSLSDGDAAKELGIGSTSTVRNHRFTLREKVKQAKLFLAVMELAEEKPGASSPFVSIPRSAVMVDERFAITEEENAEILSAYFKQGPEGPLSEFPKKQKRKAAILRQLIKRFETGRQYTEKEVNAILKEASSDYVTLRRYLIDYGLLDREPDGSTYWVKL</sequence>
<dbReference type="KEGG" id="pri:PRIO_3171"/>
<dbReference type="Proteomes" id="UP000033163">
    <property type="component" value="Chromosome I"/>
</dbReference>
<accession>A0A0E4CWS0</accession>
<feature type="domain" description="DUF2087" evidence="1">
    <location>
        <begin position="200"/>
        <end position="267"/>
    </location>
</feature>
<dbReference type="EMBL" id="LN831776">
    <property type="protein sequence ID" value="CQR55574.1"/>
    <property type="molecule type" value="Genomic_DNA"/>
</dbReference>
<dbReference type="Pfam" id="PF09860">
    <property type="entry name" value="DUF2087"/>
    <property type="match status" value="1"/>
</dbReference>
<evidence type="ECO:0000259" key="1">
    <source>
        <dbReference type="Pfam" id="PF09860"/>
    </source>
</evidence>
<protein>
    <submittedName>
        <fullName evidence="2">Transcriptional regulator</fullName>
    </submittedName>
</protein>